<dbReference type="Gene3D" id="3.40.50.1110">
    <property type="entry name" value="SGNH hydrolase"/>
    <property type="match status" value="1"/>
</dbReference>
<feature type="disulfide bond" evidence="2">
    <location>
        <begin position="77"/>
        <end position="102"/>
    </location>
</feature>
<keyword evidence="5" id="KW-0378">Hydrolase</keyword>
<dbReference type="Pfam" id="PF13472">
    <property type="entry name" value="Lipase_GDSL_2"/>
    <property type="match status" value="1"/>
</dbReference>
<organism evidence="5 6">
    <name type="scientific">Rhodococcus aetherivorans</name>
    <dbReference type="NCBI Taxonomy" id="191292"/>
    <lineage>
        <taxon>Bacteria</taxon>
        <taxon>Bacillati</taxon>
        <taxon>Actinomycetota</taxon>
        <taxon>Actinomycetes</taxon>
        <taxon>Mycobacteriales</taxon>
        <taxon>Nocardiaceae</taxon>
        <taxon>Rhodococcus</taxon>
    </lineage>
</organism>
<dbReference type="GeneID" id="83622439"/>
<dbReference type="InterPro" id="IPR036514">
    <property type="entry name" value="SGNH_hydro_sf"/>
</dbReference>
<keyword evidence="3" id="KW-0732">Signal</keyword>
<evidence type="ECO:0000256" key="1">
    <source>
        <dbReference type="PIRSR" id="PIRSR637460-1"/>
    </source>
</evidence>
<feature type="active site" description="Nucleophile" evidence="1">
    <location>
        <position position="62"/>
    </location>
</feature>
<dbReference type="GO" id="GO:0004806">
    <property type="term" value="F:triacylglycerol lipase activity"/>
    <property type="evidence" value="ECO:0007669"/>
    <property type="project" value="TreeGrafter"/>
</dbReference>
<evidence type="ECO:0000256" key="3">
    <source>
        <dbReference type="SAM" id="SignalP"/>
    </source>
</evidence>
<dbReference type="PANTHER" id="PTHR37981:SF1">
    <property type="entry name" value="SGNH HYDROLASE-TYPE ESTERASE DOMAIN-CONTAINING PROTEIN"/>
    <property type="match status" value="1"/>
</dbReference>
<dbReference type="InterPro" id="IPR013830">
    <property type="entry name" value="SGNH_hydro"/>
</dbReference>
<feature type="disulfide bond" evidence="2">
    <location>
        <begin position="154"/>
        <end position="172"/>
    </location>
</feature>
<evidence type="ECO:0000259" key="4">
    <source>
        <dbReference type="Pfam" id="PF13472"/>
    </source>
</evidence>
<evidence type="ECO:0000313" key="6">
    <source>
        <dbReference type="Proteomes" id="UP001163947"/>
    </source>
</evidence>
<dbReference type="InterPro" id="IPR037460">
    <property type="entry name" value="SEST-like"/>
</dbReference>
<dbReference type="EMBL" id="CP106982">
    <property type="protein sequence ID" value="UYF92458.1"/>
    <property type="molecule type" value="Genomic_DNA"/>
</dbReference>
<feature type="disulfide bond" evidence="2">
    <location>
        <begin position="225"/>
        <end position="274"/>
    </location>
</feature>
<protein>
    <submittedName>
        <fullName evidence="5">SGNH/GDSL hydrolase family protein</fullName>
    </submittedName>
</protein>
<dbReference type="GO" id="GO:0019433">
    <property type="term" value="P:triglyceride catabolic process"/>
    <property type="evidence" value="ECO:0007669"/>
    <property type="project" value="TreeGrafter"/>
</dbReference>
<dbReference type="Proteomes" id="UP001163947">
    <property type="component" value="Chromosome"/>
</dbReference>
<dbReference type="PANTHER" id="PTHR37981">
    <property type="entry name" value="LIPASE 2"/>
    <property type="match status" value="1"/>
</dbReference>
<reference evidence="5" key="1">
    <citation type="submission" date="2022-09" db="EMBL/GenBank/DDBJ databases">
        <title>The genome sequence of Rhodococcus aetherivorans N1.</title>
        <authorList>
            <person name="Jiang W."/>
        </authorList>
    </citation>
    <scope>NUCLEOTIDE SEQUENCE</scope>
    <source>
        <strain evidence="5">N1</strain>
    </source>
</reference>
<name>A0AA46NYY5_9NOCA</name>
<feature type="active site" evidence="1">
    <location>
        <position position="295"/>
    </location>
</feature>
<accession>A0AA46NYY5</accession>
<sequence>MTTGGAVTTAACHRRMRRRLGAVAAASLTVLAGAACTDPGSPADSEPEPSPAYSSYVALGDSFTAGPMIPPQIDSACARSGSNYPHAVAETLGIDNFRDASCSSATTANLTGPQVVSSGATVPAQYDALTPETELVTVGIGGNDIGLVALAGSCLALDRSSGRAAAPAGPLCATANVRDGLDLVDRAIDDFAPTYGVIVREIRNRAPDARILLVGYPTGIRDGGCYPDQPILPDDATYLQAKIDRLNTAMEQQADAAGVDYVDLRESTVGHDACQPSAQRWTEGLFPSQPAAPLHPNADGHRNAAEQVLVTIAD</sequence>
<feature type="domain" description="SGNH hydrolase-type esterase" evidence="4">
    <location>
        <begin position="58"/>
        <end position="302"/>
    </location>
</feature>
<proteinExistence type="predicted"/>
<dbReference type="AlphaFoldDB" id="A0AA46NYY5"/>
<evidence type="ECO:0000256" key="2">
    <source>
        <dbReference type="PIRSR" id="PIRSR637460-2"/>
    </source>
</evidence>
<dbReference type="RefSeq" id="WP_263507412.1">
    <property type="nucleotide sequence ID" value="NZ_CP106982.1"/>
</dbReference>
<feature type="chain" id="PRO_5041292337" evidence="3">
    <location>
        <begin position="35"/>
        <end position="314"/>
    </location>
</feature>
<dbReference type="CDD" id="cd01823">
    <property type="entry name" value="SEST_like"/>
    <property type="match status" value="1"/>
</dbReference>
<evidence type="ECO:0000313" key="5">
    <source>
        <dbReference type="EMBL" id="UYF92458.1"/>
    </source>
</evidence>
<gene>
    <name evidence="5" type="ORF">OCS65_18435</name>
</gene>
<dbReference type="SUPFAM" id="SSF52266">
    <property type="entry name" value="SGNH hydrolase"/>
    <property type="match status" value="1"/>
</dbReference>
<feature type="signal peptide" evidence="3">
    <location>
        <begin position="1"/>
        <end position="34"/>
    </location>
</feature>
<keyword evidence="2" id="KW-1015">Disulfide bond</keyword>